<evidence type="ECO:0008006" key="3">
    <source>
        <dbReference type="Google" id="ProtNLM"/>
    </source>
</evidence>
<accession>A0AB94ID17</accession>
<dbReference type="AlphaFoldDB" id="A0AB94ID17"/>
<protein>
    <recommendedName>
        <fullName evidence="3">DUF4469 domain-containing protein</fullName>
    </recommendedName>
</protein>
<proteinExistence type="predicted"/>
<dbReference type="Proteomes" id="UP000506160">
    <property type="component" value="Unassembled WGS sequence"/>
</dbReference>
<organism evidence="1 2">
    <name type="scientific">Candidatus Schmidhempelia bombi str. Bimp</name>
    <dbReference type="NCBI Taxonomy" id="1387197"/>
    <lineage>
        <taxon>Bacteria</taxon>
        <taxon>Pseudomonadati</taxon>
        <taxon>Pseudomonadota</taxon>
        <taxon>Gammaproteobacteria</taxon>
        <taxon>Orbales</taxon>
        <taxon>Orbaceae</taxon>
        <taxon>Candidatus Schmidhempelia</taxon>
    </lineage>
</organism>
<sequence length="246" mass="28812">MKYYRLITNKEWQELQKPLDNSLTPHSDNPFPQKVIETTEFKKVKYQYNQHLNEIVQYCVKYQEECQNLYSTLEKLGLYYGTNTYNKDDIKVTAALIEALSSERAILLEKPVEYHSGLLPPQNNFLKLPSNRIPRRLTASEIQARQLAQYDNEENYIEFTVYNLANQPFTIFDNTSQKMLKQGTLDSSGYAYVSLPVNAQYVDIVFDKQQTDHPGIMMCRFNCWAVYVMLGNQYRIWHGTLQSLNS</sequence>
<name>A0AB94ID17_9GAMM</name>
<reference evidence="1 2" key="1">
    <citation type="journal article" date="2014" name="Appl. Environ. Microbiol.">
        <title>Genomic features of a bumble bee symbiont reflect its host environment.</title>
        <authorList>
            <person name="Martinson V.G."/>
            <person name="Magoc T."/>
            <person name="Koch H."/>
            <person name="Salzberg S.L."/>
            <person name="Moran N.A."/>
        </authorList>
    </citation>
    <scope>NUCLEOTIDE SEQUENCE [LARGE SCALE GENOMIC DNA]</scope>
    <source>
        <strain evidence="1 2">Bimp</strain>
    </source>
</reference>
<comment type="caution">
    <text evidence="1">The sequence shown here is derived from an EMBL/GenBank/DDBJ whole genome shotgun (WGS) entry which is preliminary data.</text>
</comment>
<evidence type="ECO:0000313" key="1">
    <source>
        <dbReference type="EMBL" id="TEA27317.1"/>
    </source>
</evidence>
<evidence type="ECO:0000313" key="2">
    <source>
        <dbReference type="Proteomes" id="UP000506160"/>
    </source>
</evidence>
<keyword evidence="2" id="KW-1185">Reference proteome</keyword>
<dbReference type="RefSeq" id="WP_024495908.1">
    <property type="nucleotide sequence ID" value="NZ_AWGA01000044.1"/>
</dbReference>
<gene>
    <name evidence="1" type="ORF">O970_04220</name>
</gene>
<dbReference type="EMBL" id="AWGA01000044">
    <property type="protein sequence ID" value="TEA27317.1"/>
    <property type="molecule type" value="Genomic_DNA"/>
</dbReference>